<reference evidence="1 2" key="1">
    <citation type="submission" date="2018-06" db="EMBL/GenBank/DDBJ databases">
        <title>Extensive metabolic versatility and redundancy in microbially diverse, dynamic hydrothermal sediments.</title>
        <authorList>
            <person name="Dombrowski N."/>
            <person name="Teske A."/>
            <person name="Baker B.J."/>
        </authorList>
    </citation>
    <scope>NUCLEOTIDE SEQUENCE [LARGE SCALE GENOMIC DNA]</scope>
    <source>
        <strain evidence="1">B66_G16</strain>
    </source>
</reference>
<comment type="caution">
    <text evidence="1">The sequence shown here is derived from an EMBL/GenBank/DDBJ whole genome shotgun (WGS) entry which is preliminary data.</text>
</comment>
<name>A0A497EQS6_9CREN</name>
<dbReference type="AlphaFoldDB" id="A0A497EQS6"/>
<evidence type="ECO:0000313" key="2">
    <source>
        <dbReference type="Proteomes" id="UP000278475"/>
    </source>
</evidence>
<evidence type="ECO:0000313" key="1">
    <source>
        <dbReference type="EMBL" id="RLE49539.1"/>
    </source>
</evidence>
<organism evidence="1 2">
    <name type="scientific">Thermoproteota archaeon</name>
    <dbReference type="NCBI Taxonomy" id="2056631"/>
    <lineage>
        <taxon>Archaea</taxon>
        <taxon>Thermoproteota</taxon>
    </lineage>
</organism>
<gene>
    <name evidence="1" type="ORF">DRJ31_04605</name>
</gene>
<protein>
    <submittedName>
        <fullName evidence="1">Uncharacterized protein</fullName>
    </submittedName>
</protein>
<dbReference type="Proteomes" id="UP000278475">
    <property type="component" value="Unassembled WGS sequence"/>
</dbReference>
<sequence length="127" mass="14663">MEISLKVEELKALLRYALAHCNFNCPADRDPETCLLMVRLCEKIGIKPPPCVEEMGGFGIEEFQRKVRDIEERHRKPIAEVLSSFEKEGTVTLQDEIDRIEGTFAVKMLDVLSKEKERKDLERKEGK</sequence>
<dbReference type="EMBL" id="QMQV01000031">
    <property type="protein sequence ID" value="RLE49539.1"/>
    <property type="molecule type" value="Genomic_DNA"/>
</dbReference>
<accession>A0A497EQS6</accession>
<proteinExistence type="predicted"/>